<reference evidence="4" key="1">
    <citation type="journal article" date="2014" name="Proc. Natl. Acad. Sci. U.S.A.">
        <title>Extensive sampling of basidiomycete genomes demonstrates inadequacy of the white-rot/brown-rot paradigm for wood decay fungi.</title>
        <authorList>
            <person name="Riley R."/>
            <person name="Salamov A.A."/>
            <person name="Brown D.W."/>
            <person name="Nagy L.G."/>
            <person name="Floudas D."/>
            <person name="Held B.W."/>
            <person name="Levasseur A."/>
            <person name="Lombard V."/>
            <person name="Morin E."/>
            <person name="Otillar R."/>
            <person name="Lindquist E.A."/>
            <person name="Sun H."/>
            <person name="LaButti K.M."/>
            <person name="Schmutz J."/>
            <person name="Jabbour D."/>
            <person name="Luo H."/>
            <person name="Baker S.E."/>
            <person name="Pisabarro A.G."/>
            <person name="Walton J.D."/>
            <person name="Blanchette R.A."/>
            <person name="Henrissat B."/>
            <person name="Martin F."/>
            <person name="Cullen D."/>
            <person name="Hibbett D.S."/>
            <person name="Grigoriev I.V."/>
        </authorList>
    </citation>
    <scope>NUCLEOTIDE SEQUENCE [LARGE SCALE GENOMIC DNA]</scope>
    <source>
        <strain evidence="4">CBS 339.88</strain>
    </source>
</reference>
<dbReference type="Proteomes" id="UP000027222">
    <property type="component" value="Unassembled WGS sequence"/>
</dbReference>
<feature type="region of interest" description="Disordered" evidence="1">
    <location>
        <begin position="164"/>
        <end position="191"/>
    </location>
</feature>
<evidence type="ECO:0000256" key="1">
    <source>
        <dbReference type="SAM" id="MobiDB-lite"/>
    </source>
</evidence>
<dbReference type="EMBL" id="KL142387">
    <property type="protein sequence ID" value="KDR72974.1"/>
    <property type="molecule type" value="Genomic_DNA"/>
</dbReference>
<evidence type="ECO:0008006" key="5">
    <source>
        <dbReference type="Google" id="ProtNLM"/>
    </source>
</evidence>
<proteinExistence type="predicted"/>
<evidence type="ECO:0000313" key="4">
    <source>
        <dbReference type="Proteomes" id="UP000027222"/>
    </source>
</evidence>
<feature type="compositionally biased region" description="Low complexity" evidence="1">
    <location>
        <begin position="164"/>
        <end position="190"/>
    </location>
</feature>
<sequence length="214" mass="22490">MKFTIPLITTLLSLLPVLVSGQDDDDPLACRNCKVDVDDSDSRIVYSPAASWTHQTNTPKVEGDQIYYMATNSYSMAEGASATFKFTGVGIEYWAVQPLFNVKIQIDGETLDSGSGESSYTTVVASRAFNTSGDHTITITASTYGTAISSSISLDRFRIDNGSVPSTTSSADVSSTSGTASPSATASSGSRLYSTQGGIVIAGFLMSLLLICAL</sequence>
<name>A0A067SZ90_GALM3</name>
<feature type="chain" id="PRO_5001648690" description="CBM6 domain-containing protein" evidence="2">
    <location>
        <begin position="22"/>
        <end position="214"/>
    </location>
</feature>
<accession>A0A067SZ90</accession>
<dbReference type="OrthoDB" id="2757989at2759"/>
<gene>
    <name evidence="3" type="ORF">GALMADRAFT_252344</name>
</gene>
<keyword evidence="4" id="KW-1185">Reference proteome</keyword>
<dbReference type="HOGENOM" id="CLU_1288981_0_0_1"/>
<keyword evidence="2" id="KW-0732">Signal</keyword>
<evidence type="ECO:0000256" key="2">
    <source>
        <dbReference type="SAM" id="SignalP"/>
    </source>
</evidence>
<protein>
    <recommendedName>
        <fullName evidence="5">CBM6 domain-containing protein</fullName>
    </recommendedName>
</protein>
<dbReference type="AlphaFoldDB" id="A0A067SZ90"/>
<organism evidence="3 4">
    <name type="scientific">Galerina marginata (strain CBS 339.88)</name>
    <dbReference type="NCBI Taxonomy" id="685588"/>
    <lineage>
        <taxon>Eukaryota</taxon>
        <taxon>Fungi</taxon>
        <taxon>Dikarya</taxon>
        <taxon>Basidiomycota</taxon>
        <taxon>Agaricomycotina</taxon>
        <taxon>Agaricomycetes</taxon>
        <taxon>Agaricomycetidae</taxon>
        <taxon>Agaricales</taxon>
        <taxon>Agaricineae</taxon>
        <taxon>Strophariaceae</taxon>
        <taxon>Galerina</taxon>
    </lineage>
</organism>
<dbReference type="Gene3D" id="2.60.120.260">
    <property type="entry name" value="Galactose-binding domain-like"/>
    <property type="match status" value="1"/>
</dbReference>
<evidence type="ECO:0000313" key="3">
    <source>
        <dbReference type="EMBL" id="KDR72974.1"/>
    </source>
</evidence>
<feature type="signal peptide" evidence="2">
    <location>
        <begin position="1"/>
        <end position="21"/>
    </location>
</feature>